<dbReference type="Gene3D" id="1.25.40.10">
    <property type="entry name" value="Tetratricopeptide repeat domain"/>
    <property type="match status" value="3"/>
</dbReference>
<dbReference type="InterPro" id="IPR011990">
    <property type="entry name" value="TPR-like_helical_dom_sf"/>
</dbReference>
<evidence type="ECO:0000259" key="3">
    <source>
        <dbReference type="Pfam" id="PF00849"/>
    </source>
</evidence>
<dbReference type="PANTHER" id="PTHR47447:SF17">
    <property type="entry name" value="OS12G0638900 PROTEIN"/>
    <property type="match status" value="1"/>
</dbReference>
<dbReference type="OrthoDB" id="424794at2759"/>
<dbReference type="Pfam" id="PF00849">
    <property type="entry name" value="PseudoU_synth_2"/>
    <property type="match status" value="1"/>
</dbReference>
<evidence type="ECO:0000256" key="1">
    <source>
        <dbReference type="ARBA" id="ARBA00022737"/>
    </source>
</evidence>
<evidence type="ECO:0000256" key="2">
    <source>
        <dbReference type="PROSITE-ProRule" id="PRU00708"/>
    </source>
</evidence>
<dbReference type="InterPro" id="IPR020103">
    <property type="entry name" value="PsdUridine_synth_cat_dom_sf"/>
</dbReference>
<keyword evidence="1" id="KW-0677">Repeat</keyword>
<protein>
    <recommendedName>
        <fullName evidence="3">Pseudouridine synthase RsuA/RluA-like domain-containing protein</fullName>
    </recommendedName>
</protein>
<dbReference type="InterPro" id="IPR002885">
    <property type="entry name" value="PPR_rpt"/>
</dbReference>
<dbReference type="Gene3D" id="3.30.2350.10">
    <property type="entry name" value="Pseudouridine synthase"/>
    <property type="match status" value="1"/>
</dbReference>
<gene>
    <name evidence="4" type="ORF">SNAT2548_LOCUS6620</name>
</gene>
<dbReference type="Proteomes" id="UP000604046">
    <property type="component" value="Unassembled WGS sequence"/>
</dbReference>
<dbReference type="EMBL" id="CAJNDS010000446">
    <property type="protein sequence ID" value="CAE7206808.1"/>
    <property type="molecule type" value="Genomic_DNA"/>
</dbReference>
<sequence length="862" mass="93594">MAAAIPTMQRRGDAPTGLRDWNLLIRSRGRERAWTEALGMLDDLPAQRLEPDKSTCSILLRVCSEASRWQASIQLLSEWADSHRELDVVCFNAAVIACKCGSQWQSALNALASMPEYRAAADAVTYASVISACEKACQWEVALCLFSDMPGHRVRPDAVACSGALRAIAEGRQWATAFGLLWELISYMVEVNTFAFSSTLKSLEGSGHWDLALHTLEEMEQWSLGKDLVSYNTAMTACETSGQWQAALALVQALVNSSVAPDKFSYGALLRASAAGLQWQLSCALLAEERSLRSDNYCCSAAMVACAECEEWSSALALLTELRRSGASLDKVSYSAAIGACGRGSLWRLAVSLVASMMRRKLTPDGVHVGDAVSCVRQARGEDAALDYLLTLRRPWGALLDMPSSRAVVKVPSLVWEPPFLAVLKPAGTATEEFLRRLAVELAPPATPPMSIATPSRLDHPTSGVLPVALGTGGSFAPNWLISQFAARLVKKEYVCLCEGPELGEVGEVGSISTPLLTEEVGKALVTRVSPEGREARTLYEVVDSYPLPPPASADQRLTLLKIRLLTGRTHQIRVHLASIGQPLVGDRTYGNRQGFPCARMFLHCRKVSFRNFEGKVLEAVAQLPHELQELLVYQMIGNYGALSMTCSELFGHDAVPPEQASSCLISMLDRRELPPMLMDAMASAMEDPDQLSAIFGPVLNQVCQRLKGRNLVDQKLEVGKRKAFQPCDDVDPSLKLVRSASANLAKQTGRPRAVARAALDALGEDRDQACRLLLSGLALAVLDSEPCEVELLAKGIPAWLKDEADDPSPPILSVGAFDGCFLLRVQKHRQEPLRLFALEPVDVCLLSAKTVTVDEAPRGSV</sequence>
<dbReference type="CDD" id="cd02869">
    <property type="entry name" value="PseudoU_synth_RluA_like"/>
    <property type="match status" value="1"/>
</dbReference>
<evidence type="ECO:0000313" key="5">
    <source>
        <dbReference type="Proteomes" id="UP000604046"/>
    </source>
</evidence>
<feature type="repeat" description="PPR" evidence="2">
    <location>
        <begin position="122"/>
        <end position="156"/>
    </location>
</feature>
<feature type="domain" description="Pseudouridine synthase RsuA/RluA-like" evidence="3">
    <location>
        <begin position="436"/>
        <end position="579"/>
    </location>
</feature>
<dbReference type="GO" id="GO:0003723">
    <property type="term" value="F:RNA binding"/>
    <property type="evidence" value="ECO:0007669"/>
    <property type="project" value="InterPro"/>
</dbReference>
<evidence type="ECO:0000313" key="4">
    <source>
        <dbReference type="EMBL" id="CAE7206808.1"/>
    </source>
</evidence>
<feature type="repeat" description="PPR" evidence="2">
    <location>
        <begin position="330"/>
        <end position="364"/>
    </location>
</feature>
<dbReference type="Pfam" id="PF01535">
    <property type="entry name" value="PPR"/>
    <property type="match status" value="2"/>
</dbReference>
<dbReference type="InterPro" id="IPR006145">
    <property type="entry name" value="PsdUridine_synth_RsuA/RluA"/>
</dbReference>
<comment type="caution">
    <text evidence="4">The sequence shown here is derived from an EMBL/GenBank/DDBJ whole genome shotgun (WGS) entry which is preliminary data.</text>
</comment>
<dbReference type="GO" id="GO:0009982">
    <property type="term" value="F:pseudouridine synthase activity"/>
    <property type="evidence" value="ECO:0007669"/>
    <property type="project" value="InterPro"/>
</dbReference>
<dbReference type="PROSITE" id="PS51375">
    <property type="entry name" value="PPR"/>
    <property type="match status" value="3"/>
</dbReference>
<organism evidence="4 5">
    <name type="scientific">Symbiodinium natans</name>
    <dbReference type="NCBI Taxonomy" id="878477"/>
    <lineage>
        <taxon>Eukaryota</taxon>
        <taxon>Sar</taxon>
        <taxon>Alveolata</taxon>
        <taxon>Dinophyceae</taxon>
        <taxon>Suessiales</taxon>
        <taxon>Symbiodiniaceae</taxon>
        <taxon>Symbiodinium</taxon>
    </lineage>
</organism>
<feature type="repeat" description="PPR" evidence="2">
    <location>
        <begin position="227"/>
        <end position="261"/>
    </location>
</feature>
<dbReference type="AlphaFoldDB" id="A0A812JN19"/>
<dbReference type="SUPFAM" id="SSF55120">
    <property type="entry name" value="Pseudouridine synthase"/>
    <property type="match status" value="1"/>
</dbReference>
<proteinExistence type="predicted"/>
<dbReference type="GO" id="GO:0001522">
    <property type="term" value="P:pseudouridine synthesis"/>
    <property type="evidence" value="ECO:0007669"/>
    <property type="project" value="InterPro"/>
</dbReference>
<accession>A0A812JN19</accession>
<reference evidence="4" key="1">
    <citation type="submission" date="2021-02" db="EMBL/GenBank/DDBJ databases">
        <authorList>
            <person name="Dougan E. K."/>
            <person name="Rhodes N."/>
            <person name="Thang M."/>
            <person name="Chan C."/>
        </authorList>
    </citation>
    <scope>NUCLEOTIDE SEQUENCE</scope>
</reference>
<dbReference type="PANTHER" id="PTHR47447">
    <property type="entry name" value="OS03G0856100 PROTEIN"/>
    <property type="match status" value="1"/>
</dbReference>
<keyword evidence="5" id="KW-1185">Reference proteome</keyword>
<name>A0A812JN19_9DINO</name>
<dbReference type="NCBIfam" id="TIGR00756">
    <property type="entry name" value="PPR"/>
    <property type="match status" value="2"/>
</dbReference>